<dbReference type="Pfam" id="PF13298">
    <property type="entry name" value="LigD_N"/>
    <property type="match status" value="1"/>
</dbReference>
<name>A0A1U7CKN6_9BACT</name>
<dbReference type="KEGG" id="pbor:BSF38_00891"/>
<proteinExistence type="predicted"/>
<dbReference type="OrthoDB" id="288736at2"/>
<organism evidence="2 3">
    <name type="scientific">Paludisphaera borealis</name>
    <dbReference type="NCBI Taxonomy" id="1387353"/>
    <lineage>
        <taxon>Bacteria</taxon>
        <taxon>Pseudomonadati</taxon>
        <taxon>Planctomycetota</taxon>
        <taxon>Planctomycetia</taxon>
        <taxon>Isosphaerales</taxon>
        <taxon>Isosphaeraceae</taxon>
        <taxon>Paludisphaera</taxon>
    </lineage>
</organism>
<gene>
    <name evidence="2" type="ORF">BSF38_00891</name>
</gene>
<dbReference type="InterPro" id="IPR014144">
    <property type="entry name" value="LigD_PE_domain"/>
</dbReference>
<accession>A0A1U7CKN6</accession>
<protein>
    <recommendedName>
        <fullName evidence="1">DNA ligase D 3'-phosphoesterase domain-containing protein</fullName>
    </recommendedName>
</protein>
<dbReference type="Proteomes" id="UP000186309">
    <property type="component" value="Chromosome"/>
</dbReference>
<evidence type="ECO:0000313" key="3">
    <source>
        <dbReference type="Proteomes" id="UP000186309"/>
    </source>
</evidence>
<feature type="domain" description="DNA ligase D 3'-phosphoesterase" evidence="1">
    <location>
        <begin position="14"/>
        <end position="106"/>
    </location>
</feature>
<dbReference type="RefSeq" id="WP_076343642.1">
    <property type="nucleotide sequence ID" value="NZ_CP019082.1"/>
</dbReference>
<dbReference type="STRING" id="1387353.BSF38_00891"/>
<reference evidence="3" key="1">
    <citation type="submission" date="2016-12" db="EMBL/GenBank/DDBJ databases">
        <title>Comparative genomics of four Isosphaeraceae planctomycetes: a common pool of plasmids and glycoside hydrolase genes.</title>
        <authorList>
            <person name="Ivanova A."/>
        </authorList>
    </citation>
    <scope>NUCLEOTIDE SEQUENCE [LARGE SCALE GENOMIC DNA]</scope>
    <source>
        <strain evidence="3">PX4</strain>
    </source>
</reference>
<keyword evidence="3" id="KW-1185">Reference proteome</keyword>
<dbReference type="EMBL" id="CP019082">
    <property type="protein sequence ID" value="APW59468.1"/>
    <property type="molecule type" value="Genomic_DNA"/>
</dbReference>
<sequence>MEPSPTALRFVLLEHRWDGVHWDFMLESEGRLRTWAIDEPIAAGKILDARALDDHRLAYLDYEGPISGGRGSVARVDHGTYVACEWTAEKVRARIVGSQLVGEVLLWKNPLESSGPDGRSWKFRLGNVD</sequence>
<evidence type="ECO:0000259" key="1">
    <source>
        <dbReference type="Pfam" id="PF13298"/>
    </source>
</evidence>
<dbReference type="AlphaFoldDB" id="A0A1U7CKN6"/>
<evidence type="ECO:0000313" key="2">
    <source>
        <dbReference type="EMBL" id="APW59468.1"/>
    </source>
</evidence>